<gene>
    <name evidence="9" type="ORF">BSL78_26484</name>
</gene>
<dbReference type="OrthoDB" id="6510177at2759"/>
<comment type="caution">
    <text evidence="9">The sequence shown here is derived from an EMBL/GenBank/DDBJ whole genome shotgun (WGS) entry which is preliminary data.</text>
</comment>
<feature type="transmembrane region" description="Helical" evidence="7">
    <location>
        <begin position="707"/>
        <end position="730"/>
    </location>
</feature>
<keyword evidence="4 7" id="KW-1133">Transmembrane helix</keyword>
<reference evidence="9 10" key="1">
    <citation type="journal article" date="2017" name="PLoS Biol.">
        <title>The sea cucumber genome provides insights into morphological evolution and visceral regeneration.</title>
        <authorList>
            <person name="Zhang X."/>
            <person name="Sun L."/>
            <person name="Yuan J."/>
            <person name="Sun Y."/>
            <person name="Gao Y."/>
            <person name="Zhang L."/>
            <person name="Li S."/>
            <person name="Dai H."/>
            <person name="Hamel J.F."/>
            <person name="Liu C."/>
            <person name="Yu Y."/>
            <person name="Liu S."/>
            <person name="Lin W."/>
            <person name="Guo K."/>
            <person name="Jin S."/>
            <person name="Xu P."/>
            <person name="Storey K.B."/>
            <person name="Huan P."/>
            <person name="Zhang T."/>
            <person name="Zhou Y."/>
            <person name="Zhang J."/>
            <person name="Lin C."/>
            <person name="Li X."/>
            <person name="Xing L."/>
            <person name="Huo D."/>
            <person name="Sun M."/>
            <person name="Wang L."/>
            <person name="Mercier A."/>
            <person name="Li F."/>
            <person name="Yang H."/>
            <person name="Xiang J."/>
        </authorList>
    </citation>
    <scope>NUCLEOTIDE SEQUENCE [LARGE SCALE GENOMIC DNA]</scope>
    <source>
        <strain evidence="9">Shaxun</strain>
        <tissue evidence="9">Muscle</tissue>
    </source>
</reference>
<dbReference type="InterPro" id="IPR003392">
    <property type="entry name" value="PTHD_SSD"/>
</dbReference>
<dbReference type="Pfam" id="PF02460">
    <property type="entry name" value="Patched"/>
    <property type="match status" value="1"/>
</dbReference>
<evidence type="ECO:0000313" key="9">
    <source>
        <dbReference type="EMBL" id="PIK36681.1"/>
    </source>
</evidence>
<feature type="transmembrane region" description="Helical" evidence="7">
    <location>
        <begin position="373"/>
        <end position="390"/>
    </location>
</feature>
<evidence type="ECO:0000256" key="1">
    <source>
        <dbReference type="ARBA" id="ARBA00004141"/>
    </source>
</evidence>
<evidence type="ECO:0000256" key="7">
    <source>
        <dbReference type="SAM" id="Phobius"/>
    </source>
</evidence>
<dbReference type="SUPFAM" id="SSF82866">
    <property type="entry name" value="Multidrug efflux transporter AcrB transmembrane domain"/>
    <property type="match status" value="2"/>
</dbReference>
<dbReference type="PANTHER" id="PTHR10796">
    <property type="entry name" value="PATCHED-RELATED"/>
    <property type="match status" value="1"/>
</dbReference>
<dbReference type="STRING" id="307972.A0A2G8JLN3"/>
<comment type="similarity">
    <text evidence="2">Belongs to the patched family.</text>
</comment>
<evidence type="ECO:0000313" key="10">
    <source>
        <dbReference type="Proteomes" id="UP000230750"/>
    </source>
</evidence>
<dbReference type="PROSITE" id="PS50156">
    <property type="entry name" value="SSD"/>
    <property type="match status" value="1"/>
</dbReference>
<evidence type="ECO:0000256" key="3">
    <source>
        <dbReference type="ARBA" id="ARBA00022692"/>
    </source>
</evidence>
<keyword evidence="3 7" id="KW-0812">Transmembrane</keyword>
<evidence type="ECO:0000256" key="6">
    <source>
        <dbReference type="ARBA" id="ARBA00023180"/>
    </source>
</evidence>
<protein>
    <submittedName>
        <fullName evidence="9">Putative patched domain-containing protein 3</fullName>
    </submittedName>
</protein>
<evidence type="ECO:0000256" key="2">
    <source>
        <dbReference type="ARBA" id="ARBA00005585"/>
    </source>
</evidence>
<keyword evidence="5 7" id="KW-0472">Membrane</keyword>
<keyword evidence="6" id="KW-0325">Glycoprotein</keyword>
<dbReference type="InterPro" id="IPR051697">
    <property type="entry name" value="Patched_domain-protein"/>
</dbReference>
<evidence type="ECO:0000259" key="8">
    <source>
        <dbReference type="PROSITE" id="PS50156"/>
    </source>
</evidence>
<proteinExistence type="inferred from homology"/>
<feature type="transmembrane region" description="Helical" evidence="7">
    <location>
        <begin position="30"/>
        <end position="52"/>
    </location>
</feature>
<dbReference type="PANTHER" id="PTHR10796:SF92">
    <property type="entry name" value="PATCHED-RELATED, ISOFORM A"/>
    <property type="match status" value="1"/>
</dbReference>
<organism evidence="9 10">
    <name type="scientific">Stichopus japonicus</name>
    <name type="common">Sea cucumber</name>
    <dbReference type="NCBI Taxonomy" id="307972"/>
    <lineage>
        <taxon>Eukaryota</taxon>
        <taxon>Metazoa</taxon>
        <taxon>Echinodermata</taxon>
        <taxon>Eleutherozoa</taxon>
        <taxon>Echinozoa</taxon>
        <taxon>Holothuroidea</taxon>
        <taxon>Aspidochirotacea</taxon>
        <taxon>Aspidochirotida</taxon>
        <taxon>Stichopodidae</taxon>
        <taxon>Apostichopus</taxon>
    </lineage>
</organism>
<comment type="subcellular location">
    <subcellularLocation>
        <location evidence="1">Membrane</location>
        <topology evidence="1">Multi-pass membrane protein</topology>
    </subcellularLocation>
</comment>
<name>A0A2G8JLN3_STIJA</name>
<dbReference type="EMBL" id="MRZV01001635">
    <property type="protein sequence ID" value="PIK36681.1"/>
    <property type="molecule type" value="Genomic_DNA"/>
</dbReference>
<feature type="transmembrane region" description="Helical" evidence="7">
    <location>
        <begin position="679"/>
        <end position="701"/>
    </location>
</feature>
<dbReference type="Gene3D" id="1.20.1640.10">
    <property type="entry name" value="Multidrug efflux transporter AcrB transmembrane domain"/>
    <property type="match status" value="2"/>
</dbReference>
<dbReference type="Proteomes" id="UP000230750">
    <property type="component" value="Unassembled WGS sequence"/>
</dbReference>
<feature type="transmembrane region" description="Helical" evidence="7">
    <location>
        <begin position="300"/>
        <end position="322"/>
    </location>
</feature>
<dbReference type="AlphaFoldDB" id="A0A2G8JLN3"/>
<feature type="transmembrane region" description="Helical" evidence="7">
    <location>
        <begin position="594"/>
        <end position="617"/>
    </location>
</feature>
<dbReference type="GO" id="GO:0016020">
    <property type="term" value="C:membrane"/>
    <property type="evidence" value="ECO:0007669"/>
    <property type="project" value="UniProtKB-SubCell"/>
</dbReference>
<sequence>MECSLSCGFVDNLLSKVFYKYGKLVARHKLFFLLAPLVLFAVTASGVQHIYIDDDIEALFTPLGSPSLDDKVYAMDAFVIGTEGGEFIPNRVLDSFMSKLQLIITTKDDGNVFRQTVIQEILELDQFITSYQVSLNSSQSGKSFTELCMKWNGRCITNPLVDILRMSAAGFNVSLTYPTFTFPGKNHKTIIASQMGDVEVIPGTDIVTSAKAVILHYYLSGIPKEEADAWEREIEELMIQRETSEDSLMTLVSCTSQSLPTEVKRATHIILPRFVATFCMLILFAVLSLMTNDWVVSKPILGLLGVLSAGFAIVSSVGLLSYCQFNFNEMVSMMPFLVLGVGVDNMFIMVAAWRQLNLYLSVEERMGRTFSEAAVSITITNLTDTLAFIIGATTPLPGVRMFCAYSGIAMVFAYIYQVTFFAACMAYMGEREASNIHCFTCHNVLPKRESTNSPYRIFCAGGVRPENKPLNIDAYFHHPFMKFFRDVYGPFITKPTVKVATLFFYLLVVSGSVYGCMNLKEGLRLQNLASDNSPSWKFYTIINASRLILSTRGADSPVMEQAFVKELRQIASDSELDVIAFSPVFIFYDQHIGIIPYTFQTLFIAMLSMFTVALIMIPHPMCALWVTICTISIDTAVLGYMSLWGVSLDVITMINILLCKSADANKRVIWALRNLGMPILQGALSSIIAILPLATAGVYIFRAFFKTLFLVMLFGAVHGLLFLPVALSVLGRFIPSKEEKGRSFFESGEEAAEQIEKKTDFYENVTLATFNDEELVELFISTV</sequence>
<evidence type="ECO:0000256" key="4">
    <source>
        <dbReference type="ARBA" id="ARBA00022989"/>
    </source>
</evidence>
<feature type="transmembrane region" description="Helical" evidence="7">
    <location>
        <begin position="334"/>
        <end position="353"/>
    </location>
</feature>
<accession>A0A2G8JLN3</accession>
<dbReference type="InterPro" id="IPR000731">
    <property type="entry name" value="SSD"/>
</dbReference>
<evidence type="ECO:0000256" key="5">
    <source>
        <dbReference type="ARBA" id="ARBA00023136"/>
    </source>
</evidence>
<feature type="domain" description="SSD" evidence="8">
    <location>
        <begin position="270"/>
        <end position="427"/>
    </location>
</feature>
<feature type="transmembrane region" description="Helical" evidence="7">
    <location>
        <begin position="402"/>
        <end position="428"/>
    </location>
</feature>
<feature type="transmembrane region" description="Helical" evidence="7">
    <location>
        <begin position="270"/>
        <end position="288"/>
    </location>
</feature>
<keyword evidence="10" id="KW-1185">Reference proteome</keyword>